<proteinExistence type="predicted"/>
<reference evidence="2 3" key="1">
    <citation type="journal article" date="2011" name="Cell">
        <title>Insight into structure and assembly of the nuclear pore complex by utilizing the genome of a eukaryotic thermophile.</title>
        <authorList>
            <person name="Amlacher S."/>
            <person name="Sarges P."/>
            <person name="Flemming D."/>
            <person name="van Noort V."/>
            <person name="Kunze R."/>
            <person name="Devos D.P."/>
            <person name="Arumugam M."/>
            <person name="Bork P."/>
            <person name="Hurt E."/>
        </authorList>
    </citation>
    <scope>NUCLEOTIDE SEQUENCE [LARGE SCALE GENOMIC DNA]</scope>
    <source>
        <strain evidence="3">DSM 1495 / CBS 144.50 / IMI 039719</strain>
    </source>
</reference>
<feature type="coiled-coil region" evidence="1">
    <location>
        <begin position="133"/>
        <end position="222"/>
    </location>
</feature>
<name>G0SBE4_CHATD</name>
<sequence>MLHQNPIISRSPHGLDLLPTERETLLILIQVLSPSGMSPNTPEDLLLAHINAWLREDLHSRQILHIERETNTTTTTNLASHATKGAVDATPHPSCVSATTTITTTKASAADPLYTGSSTKKQTPETELEDAALALALDESRKLEAQRQALLEQQRMEVEFLEVKERQKREEWEHKPAVEEAARQAKEREKAVRRAKELEEAARRAREAEEARQKELERQARERFLRQREKEQERERLREFFRSREIKAEDPQPWEPTVNRFVLRQALESQLLTASRNERHRMARSKAAIEALQTSSELTKSASSQTQAPVQALVVAIQKAQDLSSLEDAAIARAVEESIVSEAARRIVEVKEREAEEQVRRRELLEERAGRMQWERLLELVGKVKKGFSAESTVDPIVEEMVKVCGTTLSGGWGGKRD</sequence>
<gene>
    <name evidence="2" type="ORF">CTHT_0049970</name>
</gene>
<dbReference type="KEGG" id="cthr:CTHT_0049970"/>
<keyword evidence="1" id="KW-0175">Coiled coil</keyword>
<dbReference type="AlphaFoldDB" id="G0SBE4"/>
<organism evidence="3">
    <name type="scientific">Chaetomium thermophilum (strain DSM 1495 / CBS 144.50 / IMI 039719)</name>
    <name type="common">Thermochaetoides thermophila</name>
    <dbReference type="NCBI Taxonomy" id="759272"/>
    <lineage>
        <taxon>Eukaryota</taxon>
        <taxon>Fungi</taxon>
        <taxon>Dikarya</taxon>
        <taxon>Ascomycota</taxon>
        <taxon>Pezizomycotina</taxon>
        <taxon>Sordariomycetes</taxon>
        <taxon>Sordariomycetidae</taxon>
        <taxon>Sordariales</taxon>
        <taxon>Chaetomiaceae</taxon>
        <taxon>Thermochaetoides</taxon>
    </lineage>
</organism>
<dbReference type="Proteomes" id="UP000008066">
    <property type="component" value="Unassembled WGS sequence"/>
</dbReference>
<dbReference type="RefSeq" id="XP_006695346.1">
    <property type="nucleotide sequence ID" value="XM_006695283.1"/>
</dbReference>
<dbReference type="GeneID" id="18259035"/>
<evidence type="ECO:0000313" key="2">
    <source>
        <dbReference type="EMBL" id="EGS19524.1"/>
    </source>
</evidence>
<dbReference type="HOGENOM" id="CLU_657208_0_0_1"/>
<evidence type="ECO:0000256" key="1">
    <source>
        <dbReference type="SAM" id="Coils"/>
    </source>
</evidence>
<evidence type="ECO:0000313" key="3">
    <source>
        <dbReference type="Proteomes" id="UP000008066"/>
    </source>
</evidence>
<keyword evidence="3" id="KW-1185">Reference proteome</keyword>
<accession>G0SBE4</accession>
<protein>
    <submittedName>
        <fullName evidence="2">Uncharacterized protein</fullName>
    </submittedName>
</protein>
<dbReference type="EMBL" id="GL988044">
    <property type="protein sequence ID" value="EGS19524.1"/>
    <property type="molecule type" value="Genomic_DNA"/>
</dbReference>